<dbReference type="InterPro" id="IPR005754">
    <property type="entry name" value="Sortase"/>
</dbReference>
<dbReference type="EMBL" id="JAFLRJ010000497">
    <property type="protein sequence ID" value="MBO0517092.1"/>
    <property type="molecule type" value="Genomic_DNA"/>
</dbReference>
<keyword evidence="1" id="KW-0378">Hydrolase</keyword>
<dbReference type="AlphaFoldDB" id="A0A939FGQ4"/>
<evidence type="ECO:0000256" key="1">
    <source>
        <dbReference type="ARBA" id="ARBA00022801"/>
    </source>
</evidence>
<evidence type="ECO:0000313" key="4">
    <source>
        <dbReference type="Proteomes" id="UP000664167"/>
    </source>
</evidence>
<evidence type="ECO:0000313" key="3">
    <source>
        <dbReference type="EMBL" id="MBO0517092.1"/>
    </source>
</evidence>
<proteinExistence type="predicted"/>
<dbReference type="GO" id="GO:0016787">
    <property type="term" value="F:hydrolase activity"/>
    <property type="evidence" value="ECO:0007669"/>
    <property type="project" value="UniProtKB-KW"/>
</dbReference>
<dbReference type="Pfam" id="PF04203">
    <property type="entry name" value="Sortase"/>
    <property type="match status" value="1"/>
</dbReference>
<sequence>MTNPPAPAGPRLWPRVALVAVALFAGGRMIADSGAQAGEPPRPSAADAFDTSVAPGANPSVRSLPPSPPTRIKIKALDVDAPVRGLERDTDNTLEAPPPDDKNLAGWDSAGVTPGSTGTAVLAGHVDTHSGPAVFYGLGSLHKANKVSVTRADGRTAVFGVDAVEVYEKDTFPSEKVYRQAARAELRLITCGGNYTKKNGYSANTVVYAHLIQTL</sequence>
<name>A0A939FGQ4_9ACTN</name>
<comment type="caution">
    <text evidence="3">The sequence shown here is derived from an EMBL/GenBank/DDBJ whole genome shotgun (WGS) entry which is preliminary data.</text>
</comment>
<keyword evidence="4" id="KW-1185">Reference proteome</keyword>
<dbReference type="InterPro" id="IPR023365">
    <property type="entry name" value="Sortase_dom-sf"/>
</dbReference>
<dbReference type="Proteomes" id="UP000664167">
    <property type="component" value="Unassembled WGS sequence"/>
</dbReference>
<accession>A0A939FGQ4</accession>
<feature type="region of interest" description="Disordered" evidence="2">
    <location>
        <begin position="32"/>
        <end position="71"/>
    </location>
</feature>
<dbReference type="RefSeq" id="WP_206968949.1">
    <property type="nucleotide sequence ID" value="NZ_BAAAJJ010000010.1"/>
</dbReference>
<evidence type="ECO:0000256" key="2">
    <source>
        <dbReference type="SAM" id="MobiDB-lite"/>
    </source>
</evidence>
<reference evidence="3" key="1">
    <citation type="submission" date="2021-03" db="EMBL/GenBank/DDBJ databases">
        <title>Streptomyces poriferae sp. nov., a novel marine sponge-derived Actinobacteria species with anti-MRSA activity.</title>
        <authorList>
            <person name="Sandoval-Powers M."/>
            <person name="Kralova S."/>
            <person name="Nguyen G.-S."/>
            <person name="Fawwal D."/>
            <person name="Degnes K."/>
            <person name="Klinkenberg G."/>
            <person name="Sletta H."/>
            <person name="Wentzel A."/>
            <person name="Liles M.R."/>
        </authorList>
    </citation>
    <scope>NUCLEOTIDE SEQUENCE</scope>
    <source>
        <strain evidence="3">DSM 41794</strain>
    </source>
</reference>
<dbReference type="SUPFAM" id="SSF63817">
    <property type="entry name" value="Sortase"/>
    <property type="match status" value="1"/>
</dbReference>
<gene>
    <name evidence="3" type="ORF">J0695_35815</name>
</gene>
<dbReference type="NCBIfam" id="NF033748">
    <property type="entry name" value="class_F_sortase"/>
    <property type="match status" value="1"/>
</dbReference>
<organism evidence="3 4">
    <name type="scientific">Streptomyces beijiangensis</name>
    <dbReference type="NCBI Taxonomy" id="163361"/>
    <lineage>
        <taxon>Bacteria</taxon>
        <taxon>Bacillati</taxon>
        <taxon>Actinomycetota</taxon>
        <taxon>Actinomycetes</taxon>
        <taxon>Kitasatosporales</taxon>
        <taxon>Streptomycetaceae</taxon>
        <taxon>Streptomyces</taxon>
    </lineage>
</organism>
<dbReference type="CDD" id="cd05829">
    <property type="entry name" value="Sortase_F"/>
    <property type="match status" value="1"/>
</dbReference>
<dbReference type="Gene3D" id="2.40.260.10">
    <property type="entry name" value="Sortase"/>
    <property type="match status" value="1"/>
</dbReference>
<dbReference type="InterPro" id="IPR042001">
    <property type="entry name" value="Sortase_F"/>
</dbReference>
<protein>
    <submittedName>
        <fullName evidence="3">Class F sortase</fullName>
    </submittedName>
</protein>